<dbReference type="EMBL" id="FQWQ01000001">
    <property type="protein sequence ID" value="SHG85806.1"/>
    <property type="molecule type" value="Genomic_DNA"/>
</dbReference>
<dbReference type="SUPFAM" id="SSF88697">
    <property type="entry name" value="PUA domain-like"/>
    <property type="match status" value="1"/>
</dbReference>
<dbReference type="CDD" id="cd21133">
    <property type="entry name" value="EVE"/>
    <property type="match status" value="1"/>
</dbReference>
<organism evidence="2 3">
    <name type="scientific">Chryseolinea serpens</name>
    <dbReference type="NCBI Taxonomy" id="947013"/>
    <lineage>
        <taxon>Bacteria</taxon>
        <taxon>Pseudomonadati</taxon>
        <taxon>Bacteroidota</taxon>
        <taxon>Cytophagia</taxon>
        <taxon>Cytophagales</taxon>
        <taxon>Fulvivirgaceae</taxon>
        <taxon>Chryseolinea</taxon>
    </lineage>
</organism>
<dbReference type="Gene3D" id="3.10.590.10">
    <property type="entry name" value="ph1033 like domains"/>
    <property type="match status" value="1"/>
</dbReference>
<dbReference type="Proteomes" id="UP000184212">
    <property type="component" value="Unassembled WGS sequence"/>
</dbReference>
<proteinExistence type="predicted"/>
<evidence type="ECO:0000313" key="3">
    <source>
        <dbReference type="Proteomes" id="UP000184212"/>
    </source>
</evidence>
<dbReference type="AlphaFoldDB" id="A0A1M5N861"/>
<name>A0A1M5N861_9BACT</name>
<evidence type="ECO:0000259" key="1">
    <source>
        <dbReference type="Pfam" id="PF01878"/>
    </source>
</evidence>
<dbReference type="RefSeq" id="WP_317044196.1">
    <property type="nucleotide sequence ID" value="NZ_FQWQ01000001.1"/>
</dbReference>
<dbReference type="InterPro" id="IPR002740">
    <property type="entry name" value="EVE_domain"/>
</dbReference>
<dbReference type="Pfam" id="PF01878">
    <property type="entry name" value="EVE"/>
    <property type="match status" value="1"/>
</dbReference>
<keyword evidence="3" id="KW-1185">Reference proteome</keyword>
<feature type="domain" description="EVE" evidence="1">
    <location>
        <begin position="80"/>
        <end position="207"/>
    </location>
</feature>
<dbReference type="InterPro" id="IPR047197">
    <property type="entry name" value="THYN1-like_EVE"/>
</dbReference>
<gene>
    <name evidence="2" type="ORF">SAMN04488109_2165</name>
</gene>
<protein>
    <submittedName>
        <fullName evidence="2">Predicted RNA-binding protein, contains PUA-like domain</fullName>
    </submittedName>
</protein>
<sequence length="214" mass="24827">MLWWIALPARHPDRQHPTHAGTREVVFLPVSFLNIKGGVEKQWTQHLVREGSRFHFGFCNKKIQRLFTILYDLTDETYMNYWLMKTEPSTFSWDDLVRDKKTGWDGVRNFQARNNLKAMKKGDLAFIYHSMDDKAVVGIAKITKENYPDPKDKDWVAVEISPEKKLKRPVTLAEVKADKRFADMVLVKSSRLSVQPVTAAEFDMIVALSEKKVN</sequence>
<dbReference type="InterPro" id="IPR052181">
    <property type="entry name" value="5hmC_binding"/>
</dbReference>
<dbReference type="STRING" id="947013.SAMN04488109_2165"/>
<dbReference type="InterPro" id="IPR015947">
    <property type="entry name" value="PUA-like_sf"/>
</dbReference>
<evidence type="ECO:0000313" key="2">
    <source>
        <dbReference type="EMBL" id="SHG85806.1"/>
    </source>
</evidence>
<reference evidence="2 3" key="1">
    <citation type="submission" date="2016-11" db="EMBL/GenBank/DDBJ databases">
        <authorList>
            <person name="Jaros S."/>
            <person name="Januszkiewicz K."/>
            <person name="Wedrychowicz H."/>
        </authorList>
    </citation>
    <scope>NUCLEOTIDE SEQUENCE [LARGE SCALE GENOMIC DNA]</scope>
    <source>
        <strain evidence="2 3">DSM 24574</strain>
    </source>
</reference>
<dbReference type="PANTHER" id="PTHR14087">
    <property type="entry name" value="THYMOCYTE NUCLEAR PROTEIN 1"/>
    <property type="match status" value="1"/>
</dbReference>
<accession>A0A1M5N861</accession>
<dbReference type="PANTHER" id="PTHR14087:SF7">
    <property type="entry name" value="THYMOCYTE NUCLEAR PROTEIN 1"/>
    <property type="match status" value="1"/>
</dbReference>